<sequence>MSETTTSSSFLTQDAYDRLSAELEHLKGEGRSDIAKRIEAAREEGDLKENGGYHAAKEEQGKMEARIRQLESLLRDAVVGEAPKDNGIVDSGMVVTVEMFGDTETFLLGSREIAGDADIDVYSEQSPLGEAIMGKKVGEETSYDAPNGKTIEVKIVDAKPYAG</sequence>
<dbReference type="KEGG" id="dni:HX89_11075"/>
<dbReference type="InterPro" id="IPR022691">
    <property type="entry name" value="Tscrpt_elong_fac_GreA/B_N"/>
</dbReference>
<dbReference type="RefSeq" id="WP_006944071.1">
    <property type="nucleotide sequence ID" value="NZ_CAKZHM010000066.1"/>
</dbReference>
<keyword evidence="5 8" id="KW-0804">Transcription</keyword>
<dbReference type="GO" id="GO:0070063">
    <property type="term" value="F:RNA polymerase binding"/>
    <property type="evidence" value="ECO:0007669"/>
    <property type="project" value="InterPro"/>
</dbReference>
<accession>A0A075JHS5</accession>
<dbReference type="Pfam" id="PF03449">
    <property type="entry name" value="GreA_GreB_N"/>
    <property type="match status" value="1"/>
</dbReference>
<dbReference type="InterPro" id="IPR001437">
    <property type="entry name" value="Tscrpt_elong_fac_GreA/B_C"/>
</dbReference>
<evidence type="ECO:0000256" key="6">
    <source>
        <dbReference type="ARBA" id="ARBA00024916"/>
    </source>
</evidence>
<dbReference type="InterPro" id="IPR018151">
    <property type="entry name" value="TF_GreA/GreB_CS"/>
</dbReference>
<gene>
    <name evidence="8" type="primary">greA</name>
    <name evidence="9" type="ORF">HX89_11075</name>
</gene>
<dbReference type="PIRSF" id="PIRSF006092">
    <property type="entry name" value="GreA_GreB"/>
    <property type="match status" value="1"/>
</dbReference>
<dbReference type="SUPFAM" id="SSF54534">
    <property type="entry name" value="FKBP-like"/>
    <property type="match status" value="1"/>
</dbReference>
<dbReference type="FunFam" id="1.10.287.180:FF:000001">
    <property type="entry name" value="Transcription elongation factor GreA"/>
    <property type="match status" value="1"/>
</dbReference>
<dbReference type="Pfam" id="PF01272">
    <property type="entry name" value="GreA_GreB"/>
    <property type="match status" value="1"/>
</dbReference>
<keyword evidence="10" id="KW-1185">Reference proteome</keyword>
<dbReference type="Proteomes" id="UP000027986">
    <property type="component" value="Chromosome"/>
</dbReference>
<evidence type="ECO:0000256" key="8">
    <source>
        <dbReference type="HAMAP-Rule" id="MF_00105"/>
    </source>
</evidence>
<keyword evidence="9" id="KW-0648">Protein biosynthesis</keyword>
<dbReference type="eggNOG" id="COG0782">
    <property type="taxonomic scope" value="Bacteria"/>
</dbReference>
<keyword evidence="4 8" id="KW-0238">DNA-binding</keyword>
<comment type="similarity">
    <text evidence="1 8">Belongs to the GreA/GreB family.</text>
</comment>
<dbReference type="EMBL" id="CP008889">
    <property type="protein sequence ID" value="AIF41395.1"/>
    <property type="molecule type" value="Genomic_DNA"/>
</dbReference>
<keyword evidence="9" id="KW-0251">Elongation factor</keyword>
<evidence type="ECO:0000256" key="2">
    <source>
        <dbReference type="ARBA" id="ARBA00013729"/>
    </source>
</evidence>
<comment type="function">
    <text evidence="6 8">Necessary for efficient RNA polymerase transcription elongation past template-encoded arresting sites. The arresting sites in DNA have the property of trapping a certain fraction of elongating RNA polymerases that pass through, resulting in locked ternary complexes. Cleavage of the nascent transcript by cleavage factors such as GreA or GreB allows the resumption of elongation from the new 3'terminus. GreA releases sequences of 2 to 3 nucleotides.</text>
</comment>
<dbReference type="NCBIfam" id="NF001262">
    <property type="entry name" value="PRK00226.1-3"/>
    <property type="match status" value="1"/>
</dbReference>
<dbReference type="HAMAP" id="MF_00105">
    <property type="entry name" value="GreA_GreB"/>
    <property type="match status" value="1"/>
</dbReference>
<evidence type="ECO:0000256" key="4">
    <source>
        <dbReference type="ARBA" id="ARBA00023125"/>
    </source>
</evidence>
<evidence type="ECO:0000313" key="10">
    <source>
        <dbReference type="Proteomes" id="UP000027986"/>
    </source>
</evidence>
<dbReference type="PANTHER" id="PTHR30437">
    <property type="entry name" value="TRANSCRIPTION ELONGATION FACTOR GREA"/>
    <property type="match status" value="1"/>
</dbReference>
<dbReference type="InterPro" id="IPR028624">
    <property type="entry name" value="Tscrpt_elong_fac_GreA/B"/>
</dbReference>
<dbReference type="GO" id="GO:0003746">
    <property type="term" value="F:translation elongation factor activity"/>
    <property type="evidence" value="ECO:0007669"/>
    <property type="project" value="UniProtKB-KW"/>
</dbReference>
<dbReference type="PROSITE" id="PS00829">
    <property type="entry name" value="GREAB_1"/>
    <property type="match status" value="1"/>
</dbReference>
<dbReference type="SUPFAM" id="SSF46557">
    <property type="entry name" value="GreA transcript cleavage protein, N-terminal domain"/>
    <property type="match status" value="1"/>
</dbReference>
<dbReference type="OrthoDB" id="9797227at2"/>
<dbReference type="STRING" id="1274.HX89_11075"/>
<evidence type="ECO:0000256" key="1">
    <source>
        <dbReference type="ARBA" id="ARBA00008213"/>
    </source>
</evidence>
<dbReference type="AlphaFoldDB" id="A0A075JHS5"/>
<evidence type="ECO:0000256" key="7">
    <source>
        <dbReference type="ARBA" id="ARBA00030776"/>
    </source>
</evidence>
<dbReference type="Gene3D" id="3.10.50.30">
    <property type="entry name" value="Transcription elongation factor, GreA/GreB, C-terminal domain"/>
    <property type="match status" value="1"/>
</dbReference>
<protein>
    <recommendedName>
        <fullName evidence="2 8">Transcription elongation factor GreA</fullName>
    </recommendedName>
    <alternativeName>
        <fullName evidence="7 8">Transcript cleavage factor GreA</fullName>
    </alternativeName>
</protein>
<name>A0A075JHS5_9MICO</name>
<dbReference type="HOGENOM" id="CLU_101379_0_0_11"/>
<evidence type="ECO:0000256" key="5">
    <source>
        <dbReference type="ARBA" id="ARBA00023163"/>
    </source>
</evidence>
<dbReference type="InterPro" id="IPR036805">
    <property type="entry name" value="Tscrpt_elong_fac_GreA/B_N_sf"/>
</dbReference>
<evidence type="ECO:0000256" key="3">
    <source>
        <dbReference type="ARBA" id="ARBA00023015"/>
    </source>
</evidence>
<dbReference type="InterPro" id="IPR036953">
    <property type="entry name" value="GreA/GreB_C_sf"/>
</dbReference>
<dbReference type="InterPro" id="IPR023459">
    <property type="entry name" value="Tscrpt_elong_fac_GreA/B_fam"/>
</dbReference>
<dbReference type="GO" id="GO:0032784">
    <property type="term" value="P:regulation of DNA-templated transcription elongation"/>
    <property type="evidence" value="ECO:0007669"/>
    <property type="project" value="UniProtKB-UniRule"/>
</dbReference>
<reference evidence="9 10" key="1">
    <citation type="submission" date="2014-07" db="EMBL/GenBank/DDBJ databases">
        <title>Genome Sequencing of Dermacoccus nishinomiyaensis.</title>
        <authorList>
            <person name="Hong K.W."/>
            <person name="Chan K.G."/>
        </authorList>
    </citation>
    <scope>NUCLEOTIDE SEQUENCE [LARGE SCALE GENOMIC DNA]</scope>
    <source>
        <strain evidence="9 10">M25</strain>
    </source>
</reference>
<dbReference type="GO" id="GO:0006354">
    <property type="term" value="P:DNA-templated transcription elongation"/>
    <property type="evidence" value="ECO:0007669"/>
    <property type="project" value="TreeGrafter"/>
</dbReference>
<organism evidence="9 10">
    <name type="scientific">Dermacoccus nishinomiyaensis</name>
    <dbReference type="NCBI Taxonomy" id="1274"/>
    <lineage>
        <taxon>Bacteria</taxon>
        <taxon>Bacillati</taxon>
        <taxon>Actinomycetota</taxon>
        <taxon>Actinomycetes</taxon>
        <taxon>Micrococcales</taxon>
        <taxon>Dermacoccaceae</taxon>
        <taxon>Dermacoccus</taxon>
    </lineage>
</organism>
<dbReference type="PANTHER" id="PTHR30437:SF4">
    <property type="entry name" value="TRANSCRIPTION ELONGATION FACTOR GREA"/>
    <property type="match status" value="1"/>
</dbReference>
<evidence type="ECO:0000313" key="9">
    <source>
        <dbReference type="EMBL" id="AIF41395.1"/>
    </source>
</evidence>
<keyword evidence="3 8" id="KW-0805">Transcription regulation</keyword>
<dbReference type="GO" id="GO:0003677">
    <property type="term" value="F:DNA binding"/>
    <property type="evidence" value="ECO:0007669"/>
    <property type="project" value="UniProtKB-UniRule"/>
</dbReference>
<dbReference type="GeneID" id="41841640"/>
<dbReference type="Gene3D" id="1.10.287.180">
    <property type="entry name" value="Transcription elongation factor, GreA/GreB, N-terminal domain"/>
    <property type="match status" value="1"/>
</dbReference>
<proteinExistence type="inferred from homology"/>